<dbReference type="Pfam" id="PF16124">
    <property type="entry name" value="RecQ_Zn_bind"/>
    <property type="match status" value="1"/>
</dbReference>
<dbReference type="FunFam" id="3.40.50.300:FF:001051">
    <property type="entry name" value="ATP-dependent DNA helicase RecQ"/>
    <property type="match status" value="1"/>
</dbReference>
<dbReference type="InterPro" id="IPR027417">
    <property type="entry name" value="P-loop_NTPase"/>
</dbReference>
<evidence type="ECO:0000313" key="16">
    <source>
        <dbReference type="Proteomes" id="UP000324575"/>
    </source>
</evidence>
<dbReference type="GO" id="GO:0005524">
    <property type="term" value="F:ATP binding"/>
    <property type="evidence" value="ECO:0007669"/>
    <property type="project" value="UniProtKB-KW"/>
</dbReference>
<dbReference type="EMBL" id="SNRX01000011">
    <property type="protein sequence ID" value="KAA6302016.1"/>
    <property type="molecule type" value="Genomic_DNA"/>
</dbReference>
<evidence type="ECO:0000256" key="10">
    <source>
        <dbReference type="ARBA" id="ARBA00034808"/>
    </source>
</evidence>
<dbReference type="InterPro" id="IPR036388">
    <property type="entry name" value="WH-like_DNA-bd_sf"/>
</dbReference>
<dbReference type="GO" id="GO:0009378">
    <property type="term" value="F:four-way junction helicase activity"/>
    <property type="evidence" value="ECO:0007669"/>
    <property type="project" value="TreeGrafter"/>
</dbReference>
<protein>
    <recommendedName>
        <fullName evidence="11">ATP-dependent DNA helicase RecQ</fullName>
        <ecNumber evidence="10">5.6.2.4</ecNumber>
    </recommendedName>
    <alternativeName>
        <fullName evidence="12">DNA 3'-5' helicase RecQ</fullName>
    </alternativeName>
</protein>
<evidence type="ECO:0000256" key="3">
    <source>
        <dbReference type="ARBA" id="ARBA00022741"/>
    </source>
</evidence>
<dbReference type="SMART" id="SM00490">
    <property type="entry name" value="HELICc"/>
    <property type="match status" value="1"/>
</dbReference>
<comment type="caution">
    <text evidence="15">The sequence shown here is derived from an EMBL/GenBank/DDBJ whole genome shotgun (WGS) entry which is preliminary data.</text>
</comment>
<dbReference type="PANTHER" id="PTHR13710:SF105">
    <property type="entry name" value="ATP-DEPENDENT DNA HELICASE Q1"/>
    <property type="match status" value="1"/>
</dbReference>
<dbReference type="AlphaFoldDB" id="A0A5M8P0X4"/>
<dbReference type="InterPro" id="IPR032284">
    <property type="entry name" value="RecQ_Zn-bd"/>
</dbReference>
<comment type="catalytic activity">
    <reaction evidence="9">
        <text>Couples ATP hydrolysis with the unwinding of duplex DNA by translocating in the 3'-5' direction.</text>
        <dbReference type="EC" id="5.6.2.4"/>
    </reaction>
</comment>
<dbReference type="GO" id="GO:0046872">
    <property type="term" value="F:metal ion binding"/>
    <property type="evidence" value="ECO:0007669"/>
    <property type="project" value="UniProtKB-KW"/>
</dbReference>
<keyword evidence="6" id="KW-0067">ATP-binding</keyword>
<keyword evidence="5 15" id="KW-0347">Helicase</keyword>
<evidence type="ECO:0000259" key="14">
    <source>
        <dbReference type="PROSITE" id="PS51194"/>
    </source>
</evidence>
<organism evidence="15 16">
    <name type="scientific">Candidatus Ordinivivax streblomastigis</name>
    <dbReference type="NCBI Taxonomy" id="2540710"/>
    <lineage>
        <taxon>Bacteria</taxon>
        <taxon>Pseudomonadati</taxon>
        <taxon>Bacteroidota</taxon>
        <taxon>Bacteroidia</taxon>
        <taxon>Bacteroidales</taxon>
        <taxon>Candidatus Ordinivivax</taxon>
    </lineage>
</organism>
<dbReference type="Gene3D" id="1.10.10.10">
    <property type="entry name" value="Winged helix-like DNA-binding domain superfamily/Winged helix DNA-binding domain"/>
    <property type="match status" value="1"/>
</dbReference>
<dbReference type="GO" id="GO:0016787">
    <property type="term" value="F:hydrolase activity"/>
    <property type="evidence" value="ECO:0007669"/>
    <property type="project" value="UniProtKB-KW"/>
</dbReference>
<dbReference type="SMART" id="SM00487">
    <property type="entry name" value="DEXDc"/>
    <property type="match status" value="1"/>
</dbReference>
<feature type="domain" description="Helicase ATP-binding" evidence="13">
    <location>
        <begin position="25"/>
        <end position="193"/>
    </location>
</feature>
<dbReference type="PROSITE" id="PS51192">
    <property type="entry name" value="HELICASE_ATP_BIND_1"/>
    <property type="match status" value="1"/>
</dbReference>
<dbReference type="Pfam" id="PF00270">
    <property type="entry name" value="DEAD"/>
    <property type="match status" value="1"/>
</dbReference>
<dbReference type="InterPro" id="IPR014001">
    <property type="entry name" value="Helicase_ATP-bd"/>
</dbReference>
<keyword evidence="3" id="KW-0547">Nucleotide-binding</keyword>
<dbReference type="InterPro" id="IPR011545">
    <property type="entry name" value="DEAD/DEAH_box_helicase_dom"/>
</dbReference>
<dbReference type="GO" id="GO:0006281">
    <property type="term" value="P:DNA repair"/>
    <property type="evidence" value="ECO:0007669"/>
    <property type="project" value="TreeGrafter"/>
</dbReference>
<dbReference type="PANTHER" id="PTHR13710">
    <property type="entry name" value="DNA HELICASE RECQ FAMILY MEMBER"/>
    <property type="match status" value="1"/>
</dbReference>
<dbReference type="Gene3D" id="3.40.50.300">
    <property type="entry name" value="P-loop containing nucleotide triphosphate hydrolases"/>
    <property type="match status" value="2"/>
</dbReference>
<dbReference type="Proteomes" id="UP000324575">
    <property type="component" value="Unassembled WGS sequence"/>
</dbReference>
<sequence length="582" mass="67156">MNSFRDILKQYWGYDSFRSLQEEIIASVYEGNDTLGLMPTGGGKSLTFQVPALLMDGICIVITPLIALMKDQVDALRQKGIKAAMVHSGMSHREIRIALDNCIFGDYKFLYVSPERIGTELFIAKLKDMNISLIAVDESHCISQWGYDFRPSYLRISELRDLLPQAPVLALTATATPEVIDDIQEKLFFKKKNVFRKSFERKNIAYVIRETDDKLFEIIKILNNVPGSGIVYVRSRRRTKEIAEELQKQGIDADFFHAGLTTDEKIRKQNNWKSGQCRIIVCTNAFGMGIDKPDVRVVIHFELPNSLEEYFQEAGRAGRDEQKSYAVALYSARDGAQLKKRIKDEFPEKDFIKDVYEKLAYFYEIGMGMGINSGHNFVIEQFCATYHYNITHVHSALKLLDLSGYIEYLEETEKQSKLIFTVKREELYHLHGITPDLDNLLQVVLRSYTGLFSDYAYISETLLAQRTGLTPHEVYEGLKNLSQQYIIHYVPAKKVPTIYYLQNREQLKYLYLPANVYEERKKRLLERIRSVYEYGSSKTCCRSKLLLSYFGEKDTDACGHCDVCLEEKKKNKTKMARFLADK</sequence>
<evidence type="ECO:0000256" key="2">
    <source>
        <dbReference type="ARBA" id="ARBA00022723"/>
    </source>
</evidence>
<evidence type="ECO:0000313" key="15">
    <source>
        <dbReference type="EMBL" id="KAA6302016.1"/>
    </source>
</evidence>
<dbReference type="Pfam" id="PF00271">
    <property type="entry name" value="Helicase_C"/>
    <property type="match status" value="1"/>
</dbReference>
<evidence type="ECO:0000256" key="6">
    <source>
        <dbReference type="ARBA" id="ARBA00022840"/>
    </source>
</evidence>
<comment type="similarity">
    <text evidence="1">Belongs to the helicase family. RecQ subfamily.</text>
</comment>
<evidence type="ECO:0000259" key="13">
    <source>
        <dbReference type="PROSITE" id="PS51192"/>
    </source>
</evidence>
<dbReference type="GO" id="GO:0043138">
    <property type="term" value="F:3'-5' DNA helicase activity"/>
    <property type="evidence" value="ECO:0007669"/>
    <property type="project" value="UniProtKB-EC"/>
</dbReference>
<dbReference type="InterPro" id="IPR001650">
    <property type="entry name" value="Helicase_C-like"/>
</dbReference>
<dbReference type="CDD" id="cd17920">
    <property type="entry name" value="DEXHc_RecQ"/>
    <property type="match status" value="1"/>
</dbReference>
<gene>
    <name evidence="15" type="ORF">EZS26_001832</name>
</gene>
<dbReference type="GO" id="GO:0005737">
    <property type="term" value="C:cytoplasm"/>
    <property type="evidence" value="ECO:0007669"/>
    <property type="project" value="TreeGrafter"/>
</dbReference>
<dbReference type="GO" id="GO:0043590">
    <property type="term" value="C:bacterial nucleoid"/>
    <property type="evidence" value="ECO:0007669"/>
    <property type="project" value="TreeGrafter"/>
</dbReference>
<reference evidence="15 16" key="1">
    <citation type="submission" date="2019-03" db="EMBL/GenBank/DDBJ databases">
        <title>Single cell metagenomics reveals metabolic interactions within the superorganism composed of flagellate Streblomastix strix and complex community of Bacteroidetes bacteria on its surface.</title>
        <authorList>
            <person name="Treitli S.C."/>
            <person name="Kolisko M."/>
            <person name="Husnik F."/>
            <person name="Keeling P."/>
            <person name="Hampl V."/>
        </authorList>
    </citation>
    <scope>NUCLEOTIDE SEQUENCE [LARGE SCALE GENOMIC DNA]</scope>
    <source>
        <strain evidence="15">St1</strain>
    </source>
</reference>
<dbReference type="InterPro" id="IPR004589">
    <property type="entry name" value="DNA_helicase_ATP-dep_RecQ"/>
</dbReference>
<evidence type="ECO:0000256" key="4">
    <source>
        <dbReference type="ARBA" id="ARBA00022801"/>
    </source>
</evidence>
<evidence type="ECO:0000256" key="9">
    <source>
        <dbReference type="ARBA" id="ARBA00034617"/>
    </source>
</evidence>
<dbReference type="SUPFAM" id="SSF52540">
    <property type="entry name" value="P-loop containing nucleoside triphosphate hydrolases"/>
    <property type="match status" value="1"/>
</dbReference>
<proteinExistence type="inferred from homology"/>
<feature type="domain" description="Helicase C-terminal" evidence="14">
    <location>
        <begin position="217"/>
        <end position="363"/>
    </location>
</feature>
<dbReference type="EC" id="5.6.2.4" evidence="10"/>
<keyword evidence="7" id="KW-0238">DNA-binding</keyword>
<dbReference type="NCBIfam" id="TIGR00614">
    <property type="entry name" value="recQ_fam"/>
    <property type="match status" value="1"/>
</dbReference>
<evidence type="ECO:0000256" key="5">
    <source>
        <dbReference type="ARBA" id="ARBA00022806"/>
    </source>
</evidence>
<evidence type="ECO:0000256" key="12">
    <source>
        <dbReference type="ARBA" id="ARBA00044550"/>
    </source>
</evidence>
<accession>A0A5M8P0X4</accession>
<dbReference type="GO" id="GO:0003677">
    <property type="term" value="F:DNA binding"/>
    <property type="evidence" value="ECO:0007669"/>
    <property type="project" value="UniProtKB-KW"/>
</dbReference>
<keyword evidence="2" id="KW-0479">Metal-binding</keyword>
<keyword evidence="4 15" id="KW-0378">Hydrolase</keyword>
<evidence type="ECO:0000256" key="8">
    <source>
        <dbReference type="ARBA" id="ARBA00023235"/>
    </source>
</evidence>
<dbReference type="GO" id="GO:0030894">
    <property type="term" value="C:replisome"/>
    <property type="evidence" value="ECO:0007669"/>
    <property type="project" value="TreeGrafter"/>
</dbReference>
<keyword evidence="8" id="KW-0413">Isomerase</keyword>
<dbReference type="PROSITE" id="PS51194">
    <property type="entry name" value="HELICASE_CTER"/>
    <property type="match status" value="1"/>
</dbReference>
<name>A0A5M8P0X4_9BACT</name>
<evidence type="ECO:0000256" key="1">
    <source>
        <dbReference type="ARBA" id="ARBA00005446"/>
    </source>
</evidence>
<dbReference type="GO" id="GO:0006310">
    <property type="term" value="P:DNA recombination"/>
    <property type="evidence" value="ECO:0007669"/>
    <property type="project" value="InterPro"/>
</dbReference>
<evidence type="ECO:0000256" key="11">
    <source>
        <dbReference type="ARBA" id="ARBA00044535"/>
    </source>
</evidence>
<evidence type="ECO:0000256" key="7">
    <source>
        <dbReference type="ARBA" id="ARBA00023125"/>
    </source>
</evidence>